<sequence length="162" mass="18591">EVGEFQQQLESWVGCCVVCRFGGEEQCYQQKDQWPRRDSEEWVAMEDGIRRVGKELFGGRRMEKFWSCFSCGVPQALCNQWKEERGDGGRFQRVLGGCCQYQGLLKLILVGSMGRYGEEAMGVIEELMEKDGVDGRRRGGWALWFGKLIRWGGIQASQMCRV</sequence>
<dbReference type="AlphaFoldDB" id="A0AAN6XSH8"/>
<reference evidence="1" key="1">
    <citation type="journal article" date="2023" name="Mol. Phylogenet. Evol.">
        <title>Genome-scale phylogeny and comparative genomics of the fungal order Sordariales.</title>
        <authorList>
            <person name="Hensen N."/>
            <person name="Bonometti L."/>
            <person name="Westerberg I."/>
            <person name="Brannstrom I.O."/>
            <person name="Guillou S."/>
            <person name="Cros-Aarteil S."/>
            <person name="Calhoun S."/>
            <person name="Haridas S."/>
            <person name="Kuo A."/>
            <person name="Mondo S."/>
            <person name="Pangilinan J."/>
            <person name="Riley R."/>
            <person name="LaButti K."/>
            <person name="Andreopoulos B."/>
            <person name="Lipzen A."/>
            <person name="Chen C."/>
            <person name="Yan M."/>
            <person name="Daum C."/>
            <person name="Ng V."/>
            <person name="Clum A."/>
            <person name="Steindorff A."/>
            <person name="Ohm R.A."/>
            <person name="Martin F."/>
            <person name="Silar P."/>
            <person name="Natvig D.O."/>
            <person name="Lalanne C."/>
            <person name="Gautier V."/>
            <person name="Ament-Velasquez S.L."/>
            <person name="Kruys A."/>
            <person name="Hutchinson M.I."/>
            <person name="Powell A.J."/>
            <person name="Barry K."/>
            <person name="Miller A.N."/>
            <person name="Grigoriev I.V."/>
            <person name="Debuchy R."/>
            <person name="Gladieux P."/>
            <person name="Hiltunen Thoren M."/>
            <person name="Johannesson H."/>
        </authorList>
    </citation>
    <scope>NUCLEOTIDE SEQUENCE</scope>
    <source>
        <strain evidence="1">PSN293</strain>
    </source>
</reference>
<organism evidence="1 2">
    <name type="scientific">Rhypophila decipiens</name>
    <dbReference type="NCBI Taxonomy" id="261697"/>
    <lineage>
        <taxon>Eukaryota</taxon>
        <taxon>Fungi</taxon>
        <taxon>Dikarya</taxon>
        <taxon>Ascomycota</taxon>
        <taxon>Pezizomycotina</taxon>
        <taxon>Sordariomycetes</taxon>
        <taxon>Sordariomycetidae</taxon>
        <taxon>Sordariales</taxon>
        <taxon>Naviculisporaceae</taxon>
        <taxon>Rhypophila</taxon>
    </lineage>
</organism>
<accession>A0AAN6XSH8</accession>
<dbReference type="EMBL" id="MU858656">
    <property type="protein sequence ID" value="KAK4205904.1"/>
    <property type="molecule type" value="Genomic_DNA"/>
</dbReference>
<gene>
    <name evidence="1" type="ORF">QBC37DRAFT_243745</name>
</gene>
<feature type="non-terminal residue" evidence="1">
    <location>
        <position position="1"/>
    </location>
</feature>
<evidence type="ECO:0000313" key="2">
    <source>
        <dbReference type="Proteomes" id="UP001301769"/>
    </source>
</evidence>
<keyword evidence="2" id="KW-1185">Reference proteome</keyword>
<name>A0AAN6XSH8_9PEZI</name>
<protein>
    <submittedName>
        <fullName evidence="1">Uncharacterized protein</fullName>
    </submittedName>
</protein>
<reference evidence="1" key="2">
    <citation type="submission" date="2023-05" db="EMBL/GenBank/DDBJ databases">
        <authorList>
            <consortium name="Lawrence Berkeley National Laboratory"/>
            <person name="Steindorff A."/>
            <person name="Hensen N."/>
            <person name="Bonometti L."/>
            <person name="Westerberg I."/>
            <person name="Brannstrom I.O."/>
            <person name="Guillou S."/>
            <person name="Cros-Aarteil S."/>
            <person name="Calhoun S."/>
            <person name="Haridas S."/>
            <person name="Kuo A."/>
            <person name="Mondo S."/>
            <person name="Pangilinan J."/>
            <person name="Riley R."/>
            <person name="Labutti K."/>
            <person name="Andreopoulos B."/>
            <person name="Lipzen A."/>
            <person name="Chen C."/>
            <person name="Yanf M."/>
            <person name="Daum C."/>
            <person name="Ng V."/>
            <person name="Clum A."/>
            <person name="Ohm R."/>
            <person name="Martin F."/>
            <person name="Silar P."/>
            <person name="Natvig D."/>
            <person name="Lalanne C."/>
            <person name="Gautier V."/>
            <person name="Ament-Velasquez S.L."/>
            <person name="Kruys A."/>
            <person name="Hutchinson M.I."/>
            <person name="Powell A.J."/>
            <person name="Barry K."/>
            <person name="Miller A.N."/>
            <person name="Grigoriev I.V."/>
            <person name="Debuchy R."/>
            <person name="Gladieux P."/>
            <person name="Thoren M.H."/>
            <person name="Johannesson H."/>
        </authorList>
    </citation>
    <scope>NUCLEOTIDE SEQUENCE</scope>
    <source>
        <strain evidence="1">PSN293</strain>
    </source>
</reference>
<feature type="non-terminal residue" evidence="1">
    <location>
        <position position="162"/>
    </location>
</feature>
<proteinExistence type="predicted"/>
<comment type="caution">
    <text evidence="1">The sequence shown here is derived from an EMBL/GenBank/DDBJ whole genome shotgun (WGS) entry which is preliminary data.</text>
</comment>
<dbReference type="Proteomes" id="UP001301769">
    <property type="component" value="Unassembled WGS sequence"/>
</dbReference>
<evidence type="ECO:0000313" key="1">
    <source>
        <dbReference type="EMBL" id="KAK4205904.1"/>
    </source>
</evidence>